<keyword evidence="1" id="KW-0813">Transport</keyword>
<comment type="caution">
    <text evidence="3">The sequence shown here is derived from an EMBL/GenBank/DDBJ whole genome shotgun (WGS) entry which is preliminary data.</text>
</comment>
<dbReference type="OrthoDB" id="10255969at2759"/>
<evidence type="ECO:0000256" key="2">
    <source>
        <dbReference type="ARBA" id="ARBA00022737"/>
    </source>
</evidence>
<reference evidence="3 4" key="1">
    <citation type="submission" date="2016-02" db="EMBL/GenBank/DDBJ databases">
        <title>Genome analysis of coral dinoflagellate symbionts highlights evolutionary adaptations to a symbiotic lifestyle.</title>
        <authorList>
            <person name="Aranda M."/>
            <person name="Li Y."/>
            <person name="Liew Y.J."/>
            <person name="Baumgarten S."/>
            <person name="Simakov O."/>
            <person name="Wilson M."/>
            <person name="Piel J."/>
            <person name="Ashoor H."/>
            <person name="Bougouffa S."/>
            <person name="Bajic V.B."/>
            <person name="Ryu T."/>
            <person name="Ravasi T."/>
            <person name="Bayer T."/>
            <person name="Micklem G."/>
            <person name="Kim H."/>
            <person name="Bhak J."/>
            <person name="Lajeunesse T.C."/>
            <person name="Voolstra C.R."/>
        </authorList>
    </citation>
    <scope>NUCLEOTIDE SEQUENCE [LARGE SCALE GENOMIC DNA]</scope>
    <source>
        <strain evidence="3 4">CCMP2467</strain>
    </source>
</reference>
<dbReference type="Proteomes" id="UP000186817">
    <property type="component" value="Unassembled WGS sequence"/>
</dbReference>
<dbReference type="GO" id="GO:0005319">
    <property type="term" value="F:lipid transporter activity"/>
    <property type="evidence" value="ECO:0007669"/>
    <property type="project" value="TreeGrafter"/>
</dbReference>
<dbReference type="PANTHER" id="PTHR19229:SF36">
    <property type="entry name" value="ATP-BINDING CASSETTE SUB-FAMILY A MEMBER 2"/>
    <property type="match status" value="1"/>
</dbReference>
<proteinExistence type="predicted"/>
<dbReference type="GO" id="GO:0140359">
    <property type="term" value="F:ABC-type transporter activity"/>
    <property type="evidence" value="ECO:0007669"/>
    <property type="project" value="InterPro"/>
</dbReference>
<evidence type="ECO:0000313" key="3">
    <source>
        <dbReference type="EMBL" id="OLP79008.1"/>
    </source>
</evidence>
<sequence length="241" mass="26910">MLGLKGFAVPYPVPLITSETARKSEFLRLRKVRKGNLPAVAQPSSTPSAVLLTTHSMEEAEALSSRLGIMAEGQLLTVGTAQQIKEKHGSSQELVLRLRPESEEALNQVMRDMSSELEASSVMAMLESTPWRRAAYYRPRCIVRLQLEQRGCVEASVLAEWWLQQAKGHAIEEFLQSLAGDRVELAEDFGLYWRFRLPRSGLSLPQLFQQLEDRYTVSQATLEQIFNSITEGVDSSSAQAA</sequence>
<dbReference type="InterPro" id="IPR026082">
    <property type="entry name" value="ABCA"/>
</dbReference>
<dbReference type="PANTHER" id="PTHR19229">
    <property type="entry name" value="ATP-BINDING CASSETTE TRANSPORTER SUBFAMILY A ABCA"/>
    <property type="match status" value="1"/>
</dbReference>
<evidence type="ECO:0000256" key="1">
    <source>
        <dbReference type="ARBA" id="ARBA00022448"/>
    </source>
</evidence>
<keyword evidence="2" id="KW-0677">Repeat</keyword>
<dbReference type="AlphaFoldDB" id="A0A1Q9C7W1"/>
<dbReference type="Gene3D" id="3.40.50.300">
    <property type="entry name" value="P-loop containing nucleotide triphosphate hydrolases"/>
    <property type="match status" value="1"/>
</dbReference>
<protein>
    <submittedName>
        <fullName evidence="3">ABC transporter A family member 1</fullName>
    </submittedName>
</protein>
<evidence type="ECO:0000313" key="4">
    <source>
        <dbReference type="Proteomes" id="UP000186817"/>
    </source>
</evidence>
<dbReference type="GO" id="GO:0016020">
    <property type="term" value="C:membrane"/>
    <property type="evidence" value="ECO:0007669"/>
    <property type="project" value="InterPro"/>
</dbReference>
<name>A0A1Q9C7W1_SYMMI</name>
<gene>
    <name evidence="3" type="primary">ABCA1</name>
    <name evidence="3" type="ORF">AK812_SmicGene40754</name>
</gene>
<dbReference type="EMBL" id="LSRX01001535">
    <property type="protein sequence ID" value="OLP79008.1"/>
    <property type="molecule type" value="Genomic_DNA"/>
</dbReference>
<organism evidence="3 4">
    <name type="scientific">Symbiodinium microadriaticum</name>
    <name type="common">Dinoflagellate</name>
    <name type="synonym">Zooxanthella microadriatica</name>
    <dbReference type="NCBI Taxonomy" id="2951"/>
    <lineage>
        <taxon>Eukaryota</taxon>
        <taxon>Sar</taxon>
        <taxon>Alveolata</taxon>
        <taxon>Dinophyceae</taxon>
        <taxon>Suessiales</taxon>
        <taxon>Symbiodiniaceae</taxon>
        <taxon>Symbiodinium</taxon>
    </lineage>
</organism>
<accession>A0A1Q9C7W1</accession>
<dbReference type="InterPro" id="IPR027417">
    <property type="entry name" value="P-loop_NTPase"/>
</dbReference>
<keyword evidence="4" id="KW-1185">Reference proteome</keyword>